<dbReference type="InterPro" id="IPR011990">
    <property type="entry name" value="TPR-like_helical_dom_sf"/>
</dbReference>
<feature type="compositionally biased region" description="Low complexity" evidence="1">
    <location>
        <begin position="181"/>
        <end position="205"/>
    </location>
</feature>
<reference evidence="3" key="1">
    <citation type="journal article" date="2019" name="Int. J. Syst. Evol. Microbiol.">
        <title>The Global Catalogue of Microorganisms (GCM) 10K type strain sequencing project: providing services to taxonomists for standard genome sequencing and annotation.</title>
        <authorList>
            <consortium name="The Broad Institute Genomics Platform"/>
            <consortium name="The Broad Institute Genome Sequencing Center for Infectious Disease"/>
            <person name="Wu L."/>
            <person name="Ma J."/>
        </authorList>
    </citation>
    <scope>NUCLEOTIDE SEQUENCE [LARGE SCALE GENOMIC DNA]</scope>
    <source>
        <strain evidence="3">CECT 7297</strain>
    </source>
</reference>
<dbReference type="Proteomes" id="UP001595798">
    <property type="component" value="Unassembled WGS sequence"/>
</dbReference>
<feature type="region of interest" description="Disordered" evidence="1">
    <location>
        <begin position="1"/>
        <end position="36"/>
    </location>
</feature>
<dbReference type="EMBL" id="JBHSDI010000008">
    <property type="protein sequence ID" value="MFC4258403.1"/>
    <property type="molecule type" value="Genomic_DNA"/>
</dbReference>
<sequence>MSLLNDALKAAEQRQDKPAPSPYIGHSTSAPAQRSNAGKVVAVIGVTAILGAGAYFYLSPATPPATPVASQQEDSQARETAVDAEVANTSTEAATVDVPSSSSLTARKSVDEPEAVEVSETDIDQGPADIVMLSSQEVQPEPTEVLPPVTPEPEQPSAVEATAAPEVAEPAPVQRGPQPPAQTTKTAKTTTTAPAESEARTTSSSDQASEEPAAQQPTAASDIKHTRQTPAQQDLAASKDIRKLVSSGDLAAAEAALTELADTQTAPQSRYVFARGVLARGNVDRALAWVPEDLAARHPDLRLIRARAILAGGDLDQAVATLRSGVPPVKDNVEYRVTLATLLQQQGQSDQAANHWAELIAWDNGQAPWWVGLAIALEGRGDVPGARRAYQQAAALPGLAPSLADYVRQRLQTLGAG</sequence>
<feature type="compositionally biased region" description="Polar residues" evidence="1">
    <location>
        <begin position="87"/>
        <end position="106"/>
    </location>
</feature>
<feature type="compositionally biased region" description="Low complexity" evidence="1">
    <location>
        <begin position="136"/>
        <end position="147"/>
    </location>
</feature>
<organism evidence="2 3">
    <name type="scientific">Marinobacter lacisalsi</name>
    <dbReference type="NCBI Taxonomy" id="475979"/>
    <lineage>
        <taxon>Bacteria</taxon>
        <taxon>Pseudomonadati</taxon>
        <taxon>Pseudomonadota</taxon>
        <taxon>Gammaproteobacteria</taxon>
        <taxon>Pseudomonadales</taxon>
        <taxon>Marinobacteraceae</taxon>
        <taxon>Marinobacter</taxon>
    </lineage>
</organism>
<dbReference type="RefSeq" id="WP_379885928.1">
    <property type="nucleotide sequence ID" value="NZ_JBHSDI010000008.1"/>
</dbReference>
<feature type="region of interest" description="Disordered" evidence="1">
    <location>
        <begin position="61"/>
        <end position="236"/>
    </location>
</feature>
<evidence type="ECO:0000313" key="2">
    <source>
        <dbReference type="EMBL" id="MFC4258403.1"/>
    </source>
</evidence>
<keyword evidence="3" id="KW-1185">Reference proteome</keyword>
<name>A0ABV8QG40_9GAMM</name>
<evidence type="ECO:0000256" key="1">
    <source>
        <dbReference type="SAM" id="MobiDB-lite"/>
    </source>
</evidence>
<evidence type="ECO:0000313" key="3">
    <source>
        <dbReference type="Proteomes" id="UP001595798"/>
    </source>
</evidence>
<gene>
    <name evidence="2" type="ORF">ACFOZ5_05050</name>
</gene>
<dbReference type="Gene3D" id="1.25.40.10">
    <property type="entry name" value="Tetratricopeptide repeat domain"/>
    <property type="match status" value="1"/>
</dbReference>
<feature type="compositionally biased region" description="Low complexity" evidence="1">
    <location>
        <begin position="155"/>
        <end position="173"/>
    </location>
</feature>
<protein>
    <submittedName>
        <fullName evidence="2">Tetratricopeptide repeat protein</fullName>
    </submittedName>
</protein>
<dbReference type="Pfam" id="PF13432">
    <property type="entry name" value="TPR_16"/>
    <property type="match status" value="2"/>
</dbReference>
<feature type="compositionally biased region" description="Polar residues" evidence="1">
    <location>
        <begin position="26"/>
        <end position="36"/>
    </location>
</feature>
<accession>A0ABV8QG40</accession>
<comment type="caution">
    <text evidence="2">The sequence shown here is derived from an EMBL/GenBank/DDBJ whole genome shotgun (WGS) entry which is preliminary data.</text>
</comment>
<feature type="compositionally biased region" description="Acidic residues" evidence="1">
    <location>
        <begin position="112"/>
        <end position="123"/>
    </location>
</feature>
<dbReference type="SUPFAM" id="SSF48452">
    <property type="entry name" value="TPR-like"/>
    <property type="match status" value="1"/>
</dbReference>
<proteinExistence type="predicted"/>